<sequence length="186" mass="20075">MGVIQLQHGSLGKAETSDNGQDGCSLWSPGAPRHQLQHRHGQKTLPPDTILRRYQNQTSTAPVTLTTPIPPVETTPITRETNALFNTNGVTIAVGLDAIFGLALVIFLSGIIYQWKRGQRLRVEQEERDGATDGAEVTPAVSASKDSYQVSSERSGERGKVIEEQLGDEKGGSSKEQGEVANLRAT</sequence>
<name>A0AAN6W4G9_9PEZI</name>
<feature type="compositionally biased region" description="Polar residues" evidence="1">
    <location>
        <begin position="144"/>
        <end position="153"/>
    </location>
</feature>
<reference evidence="3" key="1">
    <citation type="journal article" date="2023" name="Mol. Phylogenet. Evol.">
        <title>Genome-scale phylogeny and comparative genomics of the fungal order Sordariales.</title>
        <authorList>
            <person name="Hensen N."/>
            <person name="Bonometti L."/>
            <person name="Westerberg I."/>
            <person name="Brannstrom I.O."/>
            <person name="Guillou S."/>
            <person name="Cros-Aarteil S."/>
            <person name="Calhoun S."/>
            <person name="Haridas S."/>
            <person name="Kuo A."/>
            <person name="Mondo S."/>
            <person name="Pangilinan J."/>
            <person name="Riley R."/>
            <person name="LaButti K."/>
            <person name="Andreopoulos B."/>
            <person name="Lipzen A."/>
            <person name="Chen C."/>
            <person name="Yan M."/>
            <person name="Daum C."/>
            <person name="Ng V."/>
            <person name="Clum A."/>
            <person name="Steindorff A."/>
            <person name="Ohm R.A."/>
            <person name="Martin F."/>
            <person name="Silar P."/>
            <person name="Natvig D.O."/>
            <person name="Lalanne C."/>
            <person name="Gautier V."/>
            <person name="Ament-Velasquez S.L."/>
            <person name="Kruys A."/>
            <person name="Hutchinson M.I."/>
            <person name="Powell A.J."/>
            <person name="Barry K."/>
            <person name="Miller A.N."/>
            <person name="Grigoriev I.V."/>
            <person name="Debuchy R."/>
            <person name="Gladieux P."/>
            <person name="Hiltunen Thoren M."/>
            <person name="Johannesson H."/>
        </authorList>
    </citation>
    <scope>NUCLEOTIDE SEQUENCE</scope>
    <source>
        <strain evidence="3">CBS 892.96</strain>
    </source>
</reference>
<keyword evidence="2" id="KW-0472">Membrane</keyword>
<feature type="transmembrane region" description="Helical" evidence="2">
    <location>
        <begin position="90"/>
        <end position="113"/>
    </location>
</feature>
<feature type="compositionally biased region" description="Basic and acidic residues" evidence="1">
    <location>
        <begin position="154"/>
        <end position="178"/>
    </location>
</feature>
<keyword evidence="4" id="KW-1185">Reference proteome</keyword>
<accession>A0AAN6W4G9</accession>
<organism evidence="3 4">
    <name type="scientific">Triangularia setosa</name>
    <dbReference type="NCBI Taxonomy" id="2587417"/>
    <lineage>
        <taxon>Eukaryota</taxon>
        <taxon>Fungi</taxon>
        <taxon>Dikarya</taxon>
        <taxon>Ascomycota</taxon>
        <taxon>Pezizomycotina</taxon>
        <taxon>Sordariomycetes</taxon>
        <taxon>Sordariomycetidae</taxon>
        <taxon>Sordariales</taxon>
        <taxon>Podosporaceae</taxon>
        <taxon>Triangularia</taxon>
    </lineage>
</organism>
<evidence type="ECO:0000256" key="2">
    <source>
        <dbReference type="SAM" id="Phobius"/>
    </source>
</evidence>
<dbReference type="Proteomes" id="UP001302321">
    <property type="component" value="Unassembled WGS sequence"/>
</dbReference>
<evidence type="ECO:0000313" key="4">
    <source>
        <dbReference type="Proteomes" id="UP001302321"/>
    </source>
</evidence>
<keyword evidence="2" id="KW-0812">Transmembrane</keyword>
<dbReference type="AlphaFoldDB" id="A0AAN6W4G9"/>
<reference evidence="3" key="2">
    <citation type="submission" date="2023-05" db="EMBL/GenBank/DDBJ databases">
        <authorList>
            <consortium name="Lawrence Berkeley National Laboratory"/>
            <person name="Steindorff A."/>
            <person name="Hensen N."/>
            <person name="Bonometti L."/>
            <person name="Westerberg I."/>
            <person name="Brannstrom I.O."/>
            <person name="Guillou S."/>
            <person name="Cros-Aarteil S."/>
            <person name="Calhoun S."/>
            <person name="Haridas S."/>
            <person name="Kuo A."/>
            <person name="Mondo S."/>
            <person name="Pangilinan J."/>
            <person name="Riley R."/>
            <person name="Labutti K."/>
            <person name="Andreopoulos B."/>
            <person name="Lipzen A."/>
            <person name="Chen C."/>
            <person name="Yanf M."/>
            <person name="Daum C."/>
            <person name="Ng V."/>
            <person name="Clum A."/>
            <person name="Ohm R."/>
            <person name="Martin F."/>
            <person name="Silar P."/>
            <person name="Natvig D."/>
            <person name="Lalanne C."/>
            <person name="Gautier V."/>
            <person name="Ament-Velasquez S.L."/>
            <person name="Kruys A."/>
            <person name="Hutchinson M.I."/>
            <person name="Powell A.J."/>
            <person name="Barry K."/>
            <person name="Miller A.N."/>
            <person name="Grigoriev I.V."/>
            <person name="Debuchy R."/>
            <person name="Gladieux P."/>
            <person name="Thoren M.H."/>
            <person name="Johannesson H."/>
        </authorList>
    </citation>
    <scope>NUCLEOTIDE SEQUENCE</scope>
    <source>
        <strain evidence="3">CBS 892.96</strain>
    </source>
</reference>
<comment type="caution">
    <text evidence="3">The sequence shown here is derived from an EMBL/GenBank/DDBJ whole genome shotgun (WGS) entry which is preliminary data.</text>
</comment>
<dbReference type="EMBL" id="MU866253">
    <property type="protein sequence ID" value="KAK4175001.1"/>
    <property type="molecule type" value="Genomic_DNA"/>
</dbReference>
<evidence type="ECO:0000313" key="3">
    <source>
        <dbReference type="EMBL" id="KAK4175001.1"/>
    </source>
</evidence>
<gene>
    <name evidence="3" type="ORF">QBC36DRAFT_31401</name>
</gene>
<evidence type="ECO:0000256" key="1">
    <source>
        <dbReference type="SAM" id="MobiDB-lite"/>
    </source>
</evidence>
<feature type="region of interest" description="Disordered" evidence="1">
    <location>
        <begin position="126"/>
        <end position="186"/>
    </location>
</feature>
<proteinExistence type="predicted"/>
<keyword evidence="2" id="KW-1133">Transmembrane helix</keyword>
<protein>
    <submittedName>
        <fullName evidence="3">Uncharacterized protein</fullName>
    </submittedName>
</protein>
<feature type="region of interest" description="Disordered" evidence="1">
    <location>
        <begin position="1"/>
        <end position="24"/>
    </location>
</feature>